<organism evidence="1 2">
    <name type="scientific">Austropuccinia psidii MF-1</name>
    <dbReference type="NCBI Taxonomy" id="1389203"/>
    <lineage>
        <taxon>Eukaryota</taxon>
        <taxon>Fungi</taxon>
        <taxon>Dikarya</taxon>
        <taxon>Basidiomycota</taxon>
        <taxon>Pucciniomycotina</taxon>
        <taxon>Pucciniomycetes</taxon>
        <taxon>Pucciniales</taxon>
        <taxon>Sphaerophragmiaceae</taxon>
        <taxon>Austropuccinia</taxon>
    </lineage>
</organism>
<dbReference type="AlphaFoldDB" id="A0A9Q3HLE2"/>
<accession>A0A9Q3HLE2</accession>
<name>A0A9Q3HLE2_9BASI</name>
<evidence type="ECO:0000313" key="1">
    <source>
        <dbReference type="EMBL" id="MBW0509756.1"/>
    </source>
</evidence>
<proteinExistence type="predicted"/>
<sequence length="410" mass="45469">MFARFGKSVGGEAGEAAVNGEKTLDGGKSLDKLSNMHLDPANAGNGVKAKSSEAKVYPLLDSSDSSLKTKLPTSANAVNKAERASIIKATITGTVKEPFYKAADYFAKFSPNLYRRLRLVILNVKPRELPNIVAFQAQFEAATPIRRFRMVIDTFHSLTSEKVAHSSEELVKWSDSIGKVMNLENRGIIQSAMVETQLQKELGNLLLQAAGRDAKSPLRQSARKFKELEISLFKRTEENPQALAADTSYNKVTGGAELMNLEKLAQPTKETVDKIPEDLAKDKFIEPLLSEILATQRTKGYSEKKALAPLNTLIAMMKDDALKFDEGAKPASNMHSLEQRTNAALGIVQVYRSRQIIKEEEDARVTEDLIIKRIEKVFSKEENSDSFLYPNFKKVYDVIASYKPQPVPSP</sequence>
<protein>
    <submittedName>
        <fullName evidence="1">Uncharacterized protein</fullName>
    </submittedName>
</protein>
<dbReference type="EMBL" id="AVOT02021130">
    <property type="protein sequence ID" value="MBW0509756.1"/>
    <property type="molecule type" value="Genomic_DNA"/>
</dbReference>
<comment type="caution">
    <text evidence="1">The sequence shown here is derived from an EMBL/GenBank/DDBJ whole genome shotgun (WGS) entry which is preliminary data.</text>
</comment>
<keyword evidence="2" id="KW-1185">Reference proteome</keyword>
<evidence type="ECO:0000313" key="2">
    <source>
        <dbReference type="Proteomes" id="UP000765509"/>
    </source>
</evidence>
<gene>
    <name evidence="1" type="ORF">O181_049471</name>
</gene>
<dbReference type="Proteomes" id="UP000765509">
    <property type="component" value="Unassembled WGS sequence"/>
</dbReference>
<reference evidence="1" key="1">
    <citation type="submission" date="2021-03" db="EMBL/GenBank/DDBJ databases">
        <title>Draft genome sequence of rust myrtle Austropuccinia psidii MF-1, a brazilian biotype.</title>
        <authorList>
            <person name="Quecine M.C."/>
            <person name="Pachon D.M.R."/>
            <person name="Bonatelli M.L."/>
            <person name="Correr F.H."/>
            <person name="Franceschini L.M."/>
            <person name="Leite T.F."/>
            <person name="Margarido G.R.A."/>
            <person name="Almeida C.A."/>
            <person name="Ferrarezi J.A."/>
            <person name="Labate C.A."/>
        </authorList>
    </citation>
    <scope>NUCLEOTIDE SEQUENCE</scope>
    <source>
        <strain evidence="1">MF-1</strain>
    </source>
</reference>